<organism evidence="2 3">
    <name type="scientific">Mycolicibacterium paratuberculosis (strain ATCC BAA-968 / K-10)</name>
    <name type="common">Mycobacterium paratuberculosis</name>
    <dbReference type="NCBI Taxonomy" id="262316"/>
    <lineage>
        <taxon>Bacteria</taxon>
        <taxon>Bacillati</taxon>
        <taxon>Actinomycetota</taxon>
        <taxon>Actinomycetes</taxon>
        <taxon>Mycobacteriales</taxon>
        <taxon>Mycobacteriaceae</taxon>
        <taxon>Mycobacterium</taxon>
        <taxon>Mycobacterium avium complex (MAC)</taxon>
    </lineage>
</organism>
<name>Q73S27_MYCPA</name>
<evidence type="ECO:0000313" key="2">
    <source>
        <dbReference type="EMBL" id="AAS06799.1"/>
    </source>
</evidence>
<dbReference type="STRING" id="262316.MAP_4249"/>
<dbReference type="EMBL" id="AE016958">
    <property type="protein sequence ID" value="AAS06799.1"/>
    <property type="molecule type" value="Genomic_DNA"/>
</dbReference>
<evidence type="ECO:0000256" key="1">
    <source>
        <dbReference type="SAM" id="MobiDB-lite"/>
    </source>
</evidence>
<keyword evidence="3" id="KW-1185">Reference proteome</keyword>
<sequence length="461" mass="45653">MPCAGLPTSRPDGASRAGPRMVCGRGRSRPARALDRDCAELRAAGVVAAEALRLQRAQVAELAVAWTGAGGEAAVQLLQRHCDTAEALATELRAAAQRCESLRDNLWYLIDAKAATAIAVDDRTRAQRPEWLAAAAAVTAGQPDRDDAHNLIRQQVIPYVDNDIRNEWLPAMRSATDGVQTSYAMVVDRMAAAPAARFEFPGDLGSGLVPVPATRPLVAAPMPPLDAAPTLPDAAPTLPAAVSEPAAAATLPAAVPSPAAAPAADWGAALGDAAGMPAGDLGGLAGSGMGSGLGSGLGGGGGLLGLAGKIVDAMGGLLGSVGDGLDGADPFGDQDPLDDNAFHGDPFHADDPADAKDAGDDADETAADEPAAPDRPAPAGEAEPNGEPAPSGEAPPTGEPAQPVAATPPAAPPPGAPPPGAPPPAEPPADPGPAPGAAQPAPEPGSTPCQIAADQLPQAGQ</sequence>
<dbReference type="PATRIC" id="fig|262316.17.peg.4523"/>
<protein>
    <submittedName>
        <fullName evidence="2">Uncharacterized protein</fullName>
    </submittedName>
</protein>
<feature type="region of interest" description="Disordered" evidence="1">
    <location>
        <begin position="327"/>
        <end position="461"/>
    </location>
</feature>
<evidence type="ECO:0000313" key="3">
    <source>
        <dbReference type="Proteomes" id="UP000000580"/>
    </source>
</evidence>
<dbReference type="AlphaFoldDB" id="Q73S27"/>
<dbReference type="eggNOG" id="ENOG5031D8I">
    <property type="taxonomic scope" value="Bacteria"/>
</dbReference>
<feature type="compositionally biased region" description="Pro residues" evidence="1">
    <location>
        <begin position="409"/>
        <end position="434"/>
    </location>
</feature>
<feature type="region of interest" description="Disordered" evidence="1">
    <location>
        <begin position="1"/>
        <end position="28"/>
    </location>
</feature>
<dbReference type="Proteomes" id="UP000000580">
    <property type="component" value="Chromosome"/>
</dbReference>
<feature type="compositionally biased region" description="Basic and acidic residues" evidence="1">
    <location>
        <begin position="340"/>
        <end position="359"/>
    </location>
</feature>
<accession>Q73S27</accession>
<reference evidence="2 3" key="1">
    <citation type="journal article" date="2005" name="Proc. Natl. Acad. Sci. U.S.A.">
        <title>The complete genome sequence of Mycobacterium avium subspecies paratuberculosis.</title>
        <authorList>
            <person name="Li L."/>
            <person name="Bannantine J.P."/>
            <person name="Zhang Q."/>
            <person name="Amonsin A."/>
            <person name="May B.J."/>
            <person name="Alt D."/>
            <person name="Banerji N."/>
            <person name="Kanjilal S."/>
            <person name="Kapur V."/>
        </authorList>
    </citation>
    <scope>NUCLEOTIDE SEQUENCE [LARGE SCALE GENOMIC DNA]</scope>
    <source>
        <strain evidence="3">ATCC BAA-968 / K-10</strain>
    </source>
</reference>
<dbReference type="HOGENOM" id="CLU_047700_0_0_11"/>
<proteinExistence type="predicted"/>
<dbReference type="KEGG" id="mpa:MAP_4249"/>
<gene>
    <name evidence="2" type="ordered locus">MAP_4249</name>
</gene>